<dbReference type="GO" id="GO:0005886">
    <property type="term" value="C:plasma membrane"/>
    <property type="evidence" value="ECO:0007669"/>
    <property type="project" value="UniProtKB-SubCell"/>
</dbReference>
<evidence type="ECO:0000256" key="7">
    <source>
        <dbReference type="ARBA" id="ARBA00022777"/>
    </source>
</evidence>
<dbReference type="Gene3D" id="3.30.565.10">
    <property type="entry name" value="Histidine kinase-like ATPase, C-terminal domain"/>
    <property type="match status" value="1"/>
</dbReference>
<gene>
    <name evidence="12" type="ORF">AS189_18435</name>
</gene>
<dbReference type="PANTHER" id="PTHR43711:SF1">
    <property type="entry name" value="HISTIDINE KINASE 1"/>
    <property type="match status" value="1"/>
</dbReference>
<feature type="transmembrane region" description="Helical" evidence="10">
    <location>
        <begin position="155"/>
        <end position="174"/>
    </location>
</feature>
<dbReference type="PROSITE" id="PS50109">
    <property type="entry name" value="HIS_KIN"/>
    <property type="match status" value="1"/>
</dbReference>
<dbReference type="InterPro" id="IPR035965">
    <property type="entry name" value="PAS-like_dom_sf"/>
</dbReference>
<dbReference type="PRINTS" id="PR00344">
    <property type="entry name" value="BCTRLSENSOR"/>
</dbReference>
<feature type="transmembrane region" description="Helical" evidence="10">
    <location>
        <begin position="101"/>
        <end position="119"/>
    </location>
</feature>
<dbReference type="InterPro" id="IPR013656">
    <property type="entry name" value="PAS_4"/>
</dbReference>
<evidence type="ECO:0000313" key="12">
    <source>
        <dbReference type="EMBL" id="ALO68109.1"/>
    </source>
</evidence>
<evidence type="ECO:0000313" key="13">
    <source>
        <dbReference type="Proteomes" id="UP000059574"/>
    </source>
</evidence>
<dbReference type="AlphaFoldDB" id="A0A0S2M301"/>
<dbReference type="OrthoDB" id="9757990at2"/>
<protein>
    <recommendedName>
        <fullName evidence="4">histidine kinase</fullName>
        <ecNumber evidence="4">2.7.13.3</ecNumber>
    </recommendedName>
</protein>
<dbReference type="FunFam" id="3.30.565.10:FF:000006">
    <property type="entry name" value="Sensor histidine kinase WalK"/>
    <property type="match status" value="1"/>
</dbReference>
<dbReference type="Pfam" id="PF00512">
    <property type="entry name" value="HisKA"/>
    <property type="match status" value="1"/>
</dbReference>
<dbReference type="RefSeq" id="WP_062292301.1">
    <property type="nucleotide sequence ID" value="NZ_CP013200.1"/>
</dbReference>
<keyword evidence="10" id="KW-0812">Transmembrane</keyword>
<dbReference type="Pfam" id="PF02518">
    <property type="entry name" value="HATPase_c"/>
    <property type="match status" value="1"/>
</dbReference>
<dbReference type="InterPro" id="IPR005467">
    <property type="entry name" value="His_kinase_dom"/>
</dbReference>
<organism evidence="12 13">
    <name type="scientific">Arthrobacter alpinus</name>
    <dbReference type="NCBI Taxonomy" id="656366"/>
    <lineage>
        <taxon>Bacteria</taxon>
        <taxon>Bacillati</taxon>
        <taxon>Actinomycetota</taxon>
        <taxon>Actinomycetes</taxon>
        <taxon>Micrococcales</taxon>
        <taxon>Micrococcaceae</taxon>
        <taxon>Arthrobacter</taxon>
    </lineage>
</organism>
<keyword evidence="9 10" id="KW-0472">Membrane</keyword>
<dbReference type="InterPro" id="IPR004358">
    <property type="entry name" value="Sig_transdc_His_kin-like_C"/>
</dbReference>
<dbReference type="CDD" id="cd00082">
    <property type="entry name" value="HisKA"/>
    <property type="match status" value="1"/>
</dbReference>
<dbReference type="InterPro" id="IPR036097">
    <property type="entry name" value="HisK_dim/P_sf"/>
</dbReference>
<feature type="transmembrane region" description="Helical" evidence="10">
    <location>
        <begin position="51"/>
        <end position="71"/>
    </location>
</feature>
<feature type="transmembrane region" description="Helical" evidence="10">
    <location>
        <begin position="126"/>
        <end position="143"/>
    </location>
</feature>
<dbReference type="InterPro" id="IPR036890">
    <property type="entry name" value="HATPase_C_sf"/>
</dbReference>
<dbReference type="PANTHER" id="PTHR43711">
    <property type="entry name" value="TWO-COMPONENT HISTIDINE KINASE"/>
    <property type="match status" value="1"/>
</dbReference>
<proteinExistence type="predicted"/>
<keyword evidence="7" id="KW-0418">Kinase</keyword>
<evidence type="ECO:0000256" key="10">
    <source>
        <dbReference type="SAM" id="Phobius"/>
    </source>
</evidence>
<name>A0A0S2M301_9MICC</name>
<dbReference type="SUPFAM" id="SSF55785">
    <property type="entry name" value="PYP-like sensor domain (PAS domain)"/>
    <property type="match status" value="1"/>
</dbReference>
<evidence type="ECO:0000256" key="4">
    <source>
        <dbReference type="ARBA" id="ARBA00012438"/>
    </source>
</evidence>
<dbReference type="InterPro" id="IPR003594">
    <property type="entry name" value="HATPase_dom"/>
</dbReference>
<feature type="domain" description="Histidine kinase" evidence="11">
    <location>
        <begin position="335"/>
        <end position="547"/>
    </location>
</feature>
<feature type="transmembrane region" description="Helical" evidence="10">
    <location>
        <begin position="78"/>
        <end position="95"/>
    </location>
</feature>
<dbReference type="SMART" id="SM00387">
    <property type="entry name" value="HATPase_c"/>
    <property type="match status" value="1"/>
</dbReference>
<dbReference type="InterPro" id="IPR003661">
    <property type="entry name" value="HisK_dim/P_dom"/>
</dbReference>
<comment type="catalytic activity">
    <reaction evidence="1">
        <text>ATP + protein L-histidine = ADP + protein N-phospho-L-histidine.</text>
        <dbReference type="EC" id="2.7.13.3"/>
    </reaction>
</comment>
<evidence type="ECO:0000256" key="9">
    <source>
        <dbReference type="ARBA" id="ARBA00023136"/>
    </source>
</evidence>
<dbReference type="EC" id="2.7.13.3" evidence="4"/>
<dbReference type="GO" id="GO:0005509">
    <property type="term" value="F:calcium ion binding"/>
    <property type="evidence" value="ECO:0007669"/>
    <property type="project" value="UniProtKB-ARBA"/>
</dbReference>
<dbReference type="EMBL" id="CP013200">
    <property type="protein sequence ID" value="ALO68109.1"/>
    <property type="molecule type" value="Genomic_DNA"/>
</dbReference>
<comment type="cofactor">
    <cofactor evidence="2">
        <name>a divalent metal cation</name>
        <dbReference type="ChEBI" id="CHEBI:60240"/>
    </cofactor>
</comment>
<dbReference type="Gene3D" id="1.10.287.130">
    <property type="match status" value="1"/>
</dbReference>
<dbReference type="FunFam" id="1.10.287.130:FF:000001">
    <property type="entry name" value="Two-component sensor histidine kinase"/>
    <property type="match status" value="1"/>
</dbReference>
<dbReference type="Pfam" id="PF08448">
    <property type="entry name" value="PAS_4"/>
    <property type="match status" value="1"/>
</dbReference>
<keyword evidence="6" id="KW-0808">Transferase</keyword>
<reference evidence="13" key="1">
    <citation type="submission" date="2015-11" db="EMBL/GenBank/DDBJ databases">
        <authorList>
            <person name="Kumar R."/>
            <person name="Singh D."/>
            <person name="Swarnkar M.K."/>
            <person name="Singh A.K."/>
            <person name="Kumar S."/>
        </authorList>
    </citation>
    <scope>NUCLEOTIDE SEQUENCE [LARGE SCALE GENOMIC DNA]</scope>
    <source>
        <strain evidence="13">ERGS4:06</strain>
    </source>
</reference>
<keyword evidence="8" id="KW-0902">Two-component regulatory system</keyword>
<feature type="transmembrane region" description="Helical" evidence="10">
    <location>
        <begin position="21"/>
        <end position="45"/>
    </location>
</feature>
<dbReference type="SMART" id="SM00388">
    <property type="entry name" value="HisKA"/>
    <property type="match status" value="1"/>
</dbReference>
<comment type="subcellular location">
    <subcellularLocation>
        <location evidence="3">Cell membrane</location>
    </subcellularLocation>
</comment>
<evidence type="ECO:0000256" key="6">
    <source>
        <dbReference type="ARBA" id="ARBA00022679"/>
    </source>
</evidence>
<evidence type="ECO:0000256" key="8">
    <source>
        <dbReference type="ARBA" id="ARBA00023012"/>
    </source>
</evidence>
<keyword evidence="5" id="KW-0597">Phosphoprotein</keyword>
<dbReference type="InterPro" id="IPR050736">
    <property type="entry name" value="Sensor_HK_Regulatory"/>
</dbReference>
<dbReference type="SUPFAM" id="SSF55874">
    <property type="entry name" value="ATPase domain of HSP90 chaperone/DNA topoisomerase II/histidine kinase"/>
    <property type="match status" value="1"/>
</dbReference>
<accession>A0A0S2M301</accession>
<keyword evidence="10" id="KW-1133">Transmembrane helix</keyword>
<dbReference type="Gene3D" id="3.30.450.20">
    <property type="entry name" value="PAS domain"/>
    <property type="match status" value="1"/>
</dbReference>
<evidence type="ECO:0000256" key="5">
    <source>
        <dbReference type="ARBA" id="ARBA00022553"/>
    </source>
</evidence>
<dbReference type="Proteomes" id="UP000059574">
    <property type="component" value="Chromosome"/>
</dbReference>
<dbReference type="SUPFAM" id="SSF47384">
    <property type="entry name" value="Homodimeric domain of signal transducing histidine kinase"/>
    <property type="match status" value="1"/>
</dbReference>
<reference evidence="12 13" key="2">
    <citation type="journal article" date="2016" name="J. Biotechnol.">
        <title>Complete genome sequence of Arthrobacter alpinus ERGS4:06, a yellow pigmented bacterium tolerant to cold and radiations isolated from Sikkim Himalaya.</title>
        <authorList>
            <person name="Kumar R."/>
            <person name="Singh D."/>
            <person name="Swarnkar M.K."/>
            <person name="Singh A.K."/>
            <person name="Kumar S."/>
        </authorList>
    </citation>
    <scope>NUCLEOTIDE SEQUENCE [LARGE SCALE GENOMIC DNA]</scope>
    <source>
        <strain evidence="12 13">ERGS4:06</strain>
    </source>
</reference>
<evidence type="ECO:0000256" key="1">
    <source>
        <dbReference type="ARBA" id="ARBA00000085"/>
    </source>
</evidence>
<evidence type="ECO:0000259" key="11">
    <source>
        <dbReference type="PROSITE" id="PS50109"/>
    </source>
</evidence>
<evidence type="ECO:0000256" key="3">
    <source>
        <dbReference type="ARBA" id="ARBA00004236"/>
    </source>
</evidence>
<dbReference type="GO" id="GO:0000155">
    <property type="term" value="F:phosphorelay sensor kinase activity"/>
    <property type="evidence" value="ECO:0007669"/>
    <property type="project" value="InterPro"/>
</dbReference>
<evidence type="ECO:0000256" key="2">
    <source>
        <dbReference type="ARBA" id="ARBA00001968"/>
    </source>
</evidence>
<sequence>MTETPANQLIGRLFYQRSQRVRVMLAQLPFFVTVSLAALMIGILYPELLSNSQLVVSLWLNGFLMLACLVVPWDKLHPASFLVIPYMDFFVVALFREGIQTLLSSAGMLALFPIFWICASGVAPKTAVVTSTLASLLIIWNPVFQSGQVSADAMIRPILFPFMMLAFAITVVVLTTSMEGQRNSLLDKDKLLRAALAESQHRELLLETVVDTVGIGVVVVDADGNDRLMNSAQVAIHTLGRPLDIADPEEKELLLFTPDRVSLAPEARPVRRAINGESFTNYQIWIGTGEQARALSTTARIMRHDDGKSEGAVIAFHDVTDMVNALSAKDDFVANVSHEFRTPLTAIQSYLELALETPDLHPPEVGQYLKIADRNAERLGGLVGDLLATSSITVERTPTNMNRIVADSIASATPGAAANSVAVDWQCEEPLLAMVDGVRISQVLDNLISNAVKYSPDGGTLTVRAWADGTDLRCRVSDTGLGMSSSEQAGVFQKFFRAGTAVERGIPGIGLGLMISKTIIDTHGGSLIMESQLGVGTTMSFVIPACVMDSSSAPQEFSPTGA</sequence>